<dbReference type="OrthoDB" id="1463802at2759"/>
<name>A0A9N7NDN2_STRHE</name>
<comment type="caution">
    <text evidence="1">The sequence shown here is derived from an EMBL/GenBank/DDBJ whole genome shotgun (WGS) entry which is preliminary data.</text>
</comment>
<evidence type="ECO:0000313" key="2">
    <source>
        <dbReference type="Proteomes" id="UP001153555"/>
    </source>
</evidence>
<proteinExistence type="predicted"/>
<evidence type="ECO:0000313" key="1">
    <source>
        <dbReference type="EMBL" id="CAA0829793.1"/>
    </source>
</evidence>
<dbReference type="AlphaFoldDB" id="A0A9N7NDN2"/>
<organism evidence="1 2">
    <name type="scientific">Striga hermonthica</name>
    <name type="common">Purple witchweed</name>
    <name type="synonym">Buchnera hermonthica</name>
    <dbReference type="NCBI Taxonomy" id="68872"/>
    <lineage>
        <taxon>Eukaryota</taxon>
        <taxon>Viridiplantae</taxon>
        <taxon>Streptophyta</taxon>
        <taxon>Embryophyta</taxon>
        <taxon>Tracheophyta</taxon>
        <taxon>Spermatophyta</taxon>
        <taxon>Magnoliopsida</taxon>
        <taxon>eudicotyledons</taxon>
        <taxon>Gunneridae</taxon>
        <taxon>Pentapetalae</taxon>
        <taxon>asterids</taxon>
        <taxon>lamiids</taxon>
        <taxon>Lamiales</taxon>
        <taxon>Orobanchaceae</taxon>
        <taxon>Buchnereae</taxon>
        <taxon>Striga</taxon>
    </lineage>
</organism>
<keyword evidence="2" id="KW-1185">Reference proteome</keyword>
<dbReference type="Proteomes" id="UP001153555">
    <property type="component" value="Unassembled WGS sequence"/>
</dbReference>
<sequence length="158" mass="17892">MKFFVLVKVCPNCQLDGATLLEVNVRPSLPVTLNDRAWPTRSSSDCQFWPQLHFMSIYSGFVPFTLTLTISPAPATLVISTKLKYWQPLIVNLIPPCFLHGTLKNNREKEKAFDLDAVINFLCPLAKIVGFALQGFVCWKLNKLSRARATDNQHSSFY</sequence>
<gene>
    <name evidence="1" type="ORF">SHERM_25310</name>
</gene>
<protein>
    <submittedName>
        <fullName evidence="1">Uncharacterized protein</fullName>
    </submittedName>
</protein>
<dbReference type="EMBL" id="CACSLK010027789">
    <property type="protein sequence ID" value="CAA0829793.1"/>
    <property type="molecule type" value="Genomic_DNA"/>
</dbReference>
<accession>A0A9N7NDN2</accession>
<reference evidence="1" key="1">
    <citation type="submission" date="2019-12" db="EMBL/GenBank/DDBJ databases">
        <authorList>
            <person name="Scholes J."/>
        </authorList>
    </citation>
    <scope>NUCLEOTIDE SEQUENCE</scope>
</reference>